<sequence length="102" mass="11281">MAKAAGTTFYNWHGPTITDGCTESPTGELLSFRDLDTMDFESIIDWLRFFEGGGGDGDGAKERYLKPTGKKEKDLVVNLLETFRAFEEMAKSSKHGNARPAT</sequence>
<accession>A0A8H4IX87</accession>
<evidence type="ECO:0000313" key="1">
    <source>
        <dbReference type="EMBL" id="KAF4308078.1"/>
    </source>
</evidence>
<comment type="caution">
    <text evidence="1">The sequence shown here is derived from an EMBL/GenBank/DDBJ whole genome shotgun (WGS) entry which is preliminary data.</text>
</comment>
<name>A0A8H4IX87_9PEZI</name>
<protein>
    <submittedName>
        <fullName evidence="1">Uncharacterized protein</fullName>
    </submittedName>
</protein>
<dbReference type="Proteomes" id="UP000572817">
    <property type="component" value="Unassembled WGS sequence"/>
</dbReference>
<evidence type="ECO:0000313" key="2">
    <source>
        <dbReference type="Proteomes" id="UP000572817"/>
    </source>
</evidence>
<keyword evidence="2" id="KW-1185">Reference proteome</keyword>
<dbReference type="EMBL" id="WWBZ02000022">
    <property type="protein sequence ID" value="KAF4308078.1"/>
    <property type="molecule type" value="Genomic_DNA"/>
</dbReference>
<dbReference type="AlphaFoldDB" id="A0A8H4IX87"/>
<proteinExistence type="predicted"/>
<reference evidence="1" key="1">
    <citation type="submission" date="2020-04" db="EMBL/GenBank/DDBJ databases">
        <title>Genome Assembly and Annotation of Botryosphaeria dothidea sdau 11-99, a Latent Pathogen of Apple Fruit Ring Rot in China.</title>
        <authorList>
            <person name="Yu C."/>
            <person name="Diao Y."/>
            <person name="Lu Q."/>
            <person name="Zhao J."/>
            <person name="Cui S."/>
            <person name="Peng C."/>
            <person name="He B."/>
            <person name="Liu H."/>
        </authorList>
    </citation>
    <scope>NUCLEOTIDE SEQUENCE [LARGE SCALE GENOMIC DNA]</scope>
    <source>
        <strain evidence="1">Sdau11-99</strain>
    </source>
</reference>
<gene>
    <name evidence="1" type="ORF">GTA08_BOTSDO03690</name>
</gene>
<organism evidence="1 2">
    <name type="scientific">Botryosphaeria dothidea</name>
    <dbReference type="NCBI Taxonomy" id="55169"/>
    <lineage>
        <taxon>Eukaryota</taxon>
        <taxon>Fungi</taxon>
        <taxon>Dikarya</taxon>
        <taxon>Ascomycota</taxon>
        <taxon>Pezizomycotina</taxon>
        <taxon>Dothideomycetes</taxon>
        <taxon>Dothideomycetes incertae sedis</taxon>
        <taxon>Botryosphaeriales</taxon>
        <taxon>Botryosphaeriaceae</taxon>
        <taxon>Botryosphaeria</taxon>
    </lineage>
</organism>